<keyword evidence="3" id="KW-1185">Reference proteome</keyword>
<protein>
    <submittedName>
        <fullName evidence="2">Uncharacterized protein</fullName>
    </submittedName>
</protein>
<name>A0ABQ9HV84_9NEOP</name>
<sequence>MILDNTGPELLRLVMSCSRGDWPFKSTSLQDVVTGSRIALLGRSQAEIRRRWLSMRHRQSGSESRGVAMHQRPYIEYGWPTYRNVFCHFRGSPNSPQPECTKPALAPRANVASPRGETTSANVAETSAGTTSDMIVWGTIRCDFKITFGITIAIRRTLSAQRCLSVIPRLHALPLNKALLHKARVSVECLHHSEALALPSVVPGSVPSARILRSGKEEIAENPPTSDIVRYNFHTRKFARGAINWRVARLIDGAVPGCLLPRLRGQVWVSSGRRREQTGRPAKTARHFGYGHRIARRAEAETVSGKSYCFIQSVSRCTILMVRDQWRVVKFCKFQVPNGCKEFFMYAVHKLTYNVLFCDSKWGHGGVVVILLASHQEEPGSIPGEVVPVYLHVGIVPDDADGWRGSPPLPLPFHSGAAPRSPHFTLIGSQDFDVKSRPTLFTNSLHSLHILEQQHSCPVAPSWFETRPKIGSKIEKENCCTIRAQSWTGDRNEVHFEPPLKSRSEISSHRRQISSVGRAPNSGDAAGQGLKHQIVVCCSSKAKVPNSGAAAGQGLENPMKKFHDTRFSGGGGVVVRLLAPYLCEPGEISGRAASGFSHVGIVQDDAACRRVLSGISRFPCPCIPALLRTHLVSSTSALKTVMSRAVQISPLHDTRSMRGWALDERGYRAWQCSPACAWYSSVKQVCTSRGAARLARLWRRGRAGSALCTDLTCSRRTLGHANPPRHGHRHSSADIVDMWGRVITPDAQNQPSGQLYCQYDLRKRSGQHLNWHICLTYKNHVLLSSPYLVELCARHVIGCKQTTIQAGPRWCNGQTTRRTGFDSRRGHSQIYACGNCAGRCRWSAGFLGNLPLPRPCIPALLHAHFASPSSTLKASMSAGTYLKCSRQRLLTASREGGTCKCDRESTCDLVQALPQRVVAKTCSELLTAAGQNSVTARLKRSNLVFDWLHEALGTGLVSDWLLHAVKSFLSAELPASELVTKDSLKTAFRIFCWAVHLCITQRRNWRGRGGLVVKLLAFHLGKPGSIHGAAAAPGFPHVGIVLDDAAVRRVFSGYLPFSPALSFRHCSVLITLHPRRLSRFRC</sequence>
<organism evidence="2 3">
    <name type="scientific">Dryococelus australis</name>
    <dbReference type="NCBI Taxonomy" id="614101"/>
    <lineage>
        <taxon>Eukaryota</taxon>
        <taxon>Metazoa</taxon>
        <taxon>Ecdysozoa</taxon>
        <taxon>Arthropoda</taxon>
        <taxon>Hexapoda</taxon>
        <taxon>Insecta</taxon>
        <taxon>Pterygota</taxon>
        <taxon>Neoptera</taxon>
        <taxon>Polyneoptera</taxon>
        <taxon>Phasmatodea</taxon>
        <taxon>Verophasmatodea</taxon>
        <taxon>Anareolatae</taxon>
        <taxon>Phasmatidae</taxon>
        <taxon>Eurycanthinae</taxon>
        <taxon>Dryococelus</taxon>
    </lineage>
</organism>
<feature type="region of interest" description="Disordered" evidence="1">
    <location>
        <begin position="502"/>
        <end position="525"/>
    </location>
</feature>
<evidence type="ECO:0000313" key="2">
    <source>
        <dbReference type="EMBL" id="KAJ8888298.1"/>
    </source>
</evidence>
<dbReference type="EMBL" id="JARBHB010000003">
    <property type="protein sequence ID" value="KAJ8888298.1"/>
    <property type="molecule type" value="Genomic_DNA"/>
</dbReference>
<dbReference type="Proteomes" id="UP001159363">
    <property type="component" value="Chromosome 3"/>
</dbReference>
<gene>
    <name evidence="2" type="ORF">PR048_007785</name>
</gene>
<evidence type="ECO:0000313" key="3">
    <source>
        <dbReference type="Proteomes" id="UP001159363"/>
    </source>
</evidence>
<evidence type="ECO:0000256" key="1">
    <source>
        <dbReference type="SAM" id="MobiDB-lite"/>
    </source>
</evidence>
<comment type="caution">
    <text evidence="2">The sequence shown here is derived from an EMBL/GenBank/DDBJ whole genome shotgun (WGS) entry which is preliminary data.</text>
</comment>
<proteinExistence type="predicted"/>
<reference evidence="2 3" key="1">
    <citation type="submission" date="2023-02" db="EMBL/GenBank/DDBJ databases">
        <title>LHISI_Scaffold_Assembly.</title>
        <authorList>
            <person name="Stuart O.P."/>
            <person name="Cleave R."/>
            <person name="Magrath M.J.L."/>
            <person name="Mikheyev A.S."/>
        </authorList>
    </citation>
    <scope>NUCLEOTIDE SEQUENCE [LARGE SCALE GENOMIC DNA]</scope>
    <source>
        <strain evidence="2">Daus_M_001</strain>
        <tissue evidence="2">Leg muscle</tissue>
    </source>
</reference>
<accession>A0ABQ9HV84</accession>